<comment type="cofactor">
    <cofactor evidence="7">
        <name>Mg(2+)</name>
        <dbReference type="ChEBI" id="CHEBI:18420"/>
    </cofactor>
    <text evidence="7">Binds 1 Mg(2+) ion per subunit.</text>
</comment>
<comment type="pathway">
    <text evidence="7">Metabolic intermediate biosynthesis; chorismate biosynthesis; chorismate from D-erythrose 4-phosphate and phosphoenolpyruvate: step 5/7.</text>
</comment>
<feature type="binding site" evidence="7">
    <location>
        <position position="116"/>
    </location>
    <ligand>
        <name>ATP</name>
        <dbReference type="ChEBI" id="CHEBI:30616"/>
    </ligand>
</feature>
<dbReference type="CDD" id="cd00464">
    <property type="entry name" value="SK"/>
    <property type="match status" value="1"/>
</dbReference>
<evidence type="ECO:0000256" key="7">
    <source>
        <dbReference type="HAMAP-Rule" id="MF_00109"/>
    </source>
</evidence>
<comment type="subcellular location">
    <subcellularLocation>
        <location evidence="7">Cytoplasm</location>
    </subcellularLocation>
</comment>
<evidence type="ECO:0000256" key="8">
    <source>
        <dbReference type="SAM" id="MobiDB-lite"/>
    </source>
</evidence>
<keyword evidence="1 7" id="KW-0028">Amino-acid biosynthesis</keyword>
<feature type="binding site" evidence="7">
    <location>
        <position position="57"/>
    </location>
    <ligand>
        <name>substrate</name>
    </ligand>
</feature>
<comment type="similarity">
    <text evidence="7">Belongs to the shikimate kinase family.</text>
</comment>
<comment type="caution">
    <text evidence="7">Lacks conserved residue(s) required for the propagation of feature annotation.</text>
</comment>
<proteinExistence type="inferred from homology"/>
<dbReference type="RefSeq" id="WP_349139578.1">
    <property type="nucleotide sequence ID" value="NZ_JBBMFT010000002.1"/>
</dbReference>
<dbReference type="Proteomes" id="UP001440599">
    <property type="component" value="Unassembled WGS sequence"/>
</dbReference>
<evidence type="ECO:0000256" key="4">
    <source>
        <dbReference type="ARBA" id="ARBA00022777"/>
    </source>
</evidence>
<feature type="binding site" evidence="7">
    <location>
        <position position="15"/>
    </location>
    <ligand>
        <name>Mg(2+)</name>
        <dbReference type="ChEBI" id="CHEBI:18420"/>
    </ligand>
</feature>
<accession>A0ABV1ERX4</accession>
<keyword evidence="6 7" id="KW-0057">Aromatic amino acid biosynthesis</keyword>
<sequence>MKNIVLIGMMGCGKTTVGRRLAKRLERRFVDTDQYIEAAQGRSIPEIFAHQGEAYFRDLERETAETLARERDLVIACGGGLPTRAEAIAALKDSATVFWLNRDPGEIYDTVSMAGRPLGQDGRAAFLDRFTQREPIYRRWADYIISGTHTPAQTAEAILEVLRHELSDHQRTESESAGPAGAGDLRPEQL</sequence>
<evidence type="ECO:0000256" key="2">
    <source>
        <dbReference type="ARBA" id="ARBA00022679"/>
    </source>
</evidence>
<keyword evidence="4 7" id="KW-0418">Kinase</keyword>
<dbReference type="Gene3D" id="3.40.50.300">
    <property type="entry name" value="P-loop containing nucleotide triphosphate hydrolases"/>
    <property type="match status" value="1"/>
</dbReference>
<dbReference type="EMBL" id="JBBMFT010000002">
    <property type="protein sequence ID" value="MEQ2455993.1"/>
    <property type="molecule type" value="Genomic_DNA"/>
</dbReference>
<dbReference type="PANTHER" id="PTHR21087">
    <property type="entry name" value="SHIKIMATE KINASE"/>
    <property type="match status" value="1"/>
</dbReference>
<keyword evidence="2 7" id="KW-0808">Transferase</keyword>
<dbReference type="GO" id="GO:0004765">
    <property type="term" value="F:shikimate kinase activity"/>
    <property type="evidence" value="ECO:0007669"/>
    <property type="project" value="UniProtKB-EC"/>
</dbReference>
<dbReference type="SUPFAM" id="SSF52540">
    <property type="entry name" value="P-loop containing nucleoside triphosphate hydrolases"/>
    <property type="match status" value="1"/>
</dbReference>
<dbReference type="InterPro" id="IPR031322">
    <property type="entry name" value="Shikimate/glucono_kinase"/>
</dbReference>
<dbReference type="PANTHER" id="PTHR21087:SF16">
    <property type="entry name" value="SHIKIMATE KINASE 1, CHLOROPLASTIC"/>
    <property type="match status" value="1"/>
</dbReference>
<dbReference type="EC" id="2.7.1.71" evidence="7"/>
<evidence type="ECO:0000313" key="9">
    <source>
        <dbReference type="EMBL" id="MEQ2455993.1"/>
    </source>
</evidence>
<feature type="binding site" evidence="7">
    <location>
        <position position="133"/>
    </location>
    <ligand>
        <name>substrate</name>
    </ligand>
</feature>
<comment type="catalytic activity">
    <reaction evidence="7">
        <text>shikimate + ATP = 3-phosphoshikimate + ADP + H(+)</text>
        <dbReference type="Rhea" id="RHEA:13121"/>
        <dbReference type="ChEBI" id="CHEBI:15378"/>
        <dbReference type="ChEBI" id="CHEBI:30616"/>
        <dbReference type="ChEBI" id="CHEBI:36208"/>
        <dbReference type="ChEBI" id="CHEBI:145989"/>
        <dbReference type="ChEBI" id="CHEBI:456216"/>
        <dbReference type="EC" id="2.7.1.71"/>
    </reaction>
</comment>
<keyword evidence="3 7" id="KW-0547">Nucleotide-binding</keyword>
<evidence type="ECO:0000256" key="6">
    <source>
        <dbReference type="ARBA" id="ARBA00023141"/>
    </source>
</evidence>
<name>A0ABV1ERX4_9FIRM</name>
<dbReference type="Pfam" id="PF01202">
    <property type="entry name" value="SKI"/>
    <property type="match status" value="1"/>
</dbReference>
<dbReference type="InterPro" id="IPR000623">
    <property type="entry name" value="Shikimate_kinase/TSH1"/>
</dbReference>
<evidence type="ECO:0000256" key="1">
    <source>
        <dbReference type="ARBA" id="ARBA00022605"/>
    </source>
</evidence>
<protein>
    <recommendedName>
        <fullName evidence="7">Shikimate kinase</fullName>
        <shortName evidence="7">SK</shortName>
        <ecNumber evidence="7">2.7.1.71</ecNumber>
    </recommendedName>
</protein>
<dbReference type="PRINTS" id="PR01100">
    <property type="entry name" value="SHIKIMTKNASE"/>
</dbReference>
<organism evidence="9 10">
    <name type="scientific">Flavonifractor hominis</name>
    <dbReference type="NCBI Taxonomy" id="3133178"/>
    <lineage>
        <taxon>Bacteria</taxon>
        <taxon>Bacillati</taxon>
        <taxon>Bacillota</taxon>
        <taxon>Clostridia</taxon>
        <taxon>Eubacteriales</taxon>
        <taxon>Oscillospiraceae</taxon>
        <taxon>Flavonifractor</taxon>
    </lineage>
</organism>
<dbReference type="InterPro" id="IPR027417">
    <property type="entry name" value="P-loop_NTPase"/>
</dbReference>
<feature type="binding site" evidence="7">
    <location>
        <position position="33"/>
    </location>
    <ligand>
        <name>substrate</name>
    </ligand>
</feature>
<gene>
    <name evidence="7" type="primary">aroK</name>
    <name evidence="9" type="ORF">WMO45_05610</name>
</gene>
<feature type="binding site" evidence="7">
    <location>
        <begin position="11"/>
        <end position="16"/>
    </location>
    <ligand>
        <name>ATP</name>
        <dbReference type="ChEBI" id="CHEBI:30616"/>
    </ligand>
</feature>
<dbReference type="HAMAP" id="MF_00109">
    <property type="entry name" value="Shikimate_kinase"/>
    <property type="match status" value="1"/>
</dbReference>
<evidence type="ECO:0000256" key="3">
    <source>
        <dbReference type="ARBA" id="ARBA00022741"/>
    </source>
</evidence>
<keyword evidence="5 7" id="KW-0067">ATP-binding</keyword>
<keyword evidence="7" id="KW-0479">Metal-binding</keyword>
<comment type="caution">
    <text evidence="9">The sequence shown here is derived from an EMBL/GenBank/DDBJ whole genome shotgun (WGS) entry which is preliminary data.</text>
</comment>
<comment type="subunit">
    <text evidence="7">Monomer.</text>
</comment>
<keyword evidence="7" id="KW-0963">Cytoplasm</keyword>
<evidence type="ECO:0000313" key="10">
    <source>
        <dbReference type="Proteomes" id="UP001440599"/>
    </source>
</evidence>
<comment type="function">
    <text evidence="7">Catalyzes the specific phosphorylation of the 3-hydroxyl group of shikimic acid using ATP as a cosubstrate.</text>
</comment>
<feature type="binding site" evidence="7">
    <location>
        <position position="79"/>
    </location>
    <ligand>
        <name>substrate</name>
    </ligand>
</feature>
<feature type="region of interest" description="Disordered" evidence="8">
    <location>
        <begin position="167"/>
        <end position="190"/>
    </location>
</feature>
<keyword evidence="7" id="KW-0460">Magnesium</keyword>
<reference evidence="9 10" key="1">
    <citation type="submission" date="2024-03" db="EMBL/GenBank/DDBJ databases">
        <title>Human intestinal bacterial collection.</title>
        <authorList>
            <person name="Pauvert C."/>
            <person name="Hitch T.C.A."/>
            <person name="Clavel T."/>
        </authorList>
    </citation>
    <scope>NUCLEOTIDE SEQUENCE [LARGE SCALE GENOMIC DNA]</scope>
    <source>
        <strain evidence="9 10">CLA-AP-H34</strain>
    </source>
</reference>
<evidence type="ECO:0000256" key="5">
    <source>
        <dbReference type="ARBA" id="ARBA00022840"/>
    </source>
</evidence>
<keyword evidence="10" id="KW-1185">Reference proteome</keyword>